<organism evidence="6 7">
    <name type="scientific">Clostridium innocuum</name>
    <dbReference type="NCBI Taxonomy" id="1522"/>
    <lineage>
        <taxon>Bacteria</taxon>
        <taxon>Bacillati</taxon>
        <taxon>Bacillota</taxon>
        <taxon>Clostridia</taxon>
        <taxon>Eubacteriales</taxon>
        <taxon>Clostridiaceae</taxon>
        <taxon>Clostridium</taxon>
    </lineage>
</organism>
<accession>A0A099IB76</accession>
<comment type="caution">
    <text evidence="6">The sequence shown here is derived from an EMBL/GenBank/DDBJ whole genome shotgun (WGS) entry which is preliminary data.</text>
</comment>
<keyword evidence="3 4" id="KW-0067">ATP-binding</keyword>
<dbReference type="Gene3D" id="3.40.50.20">
    <property type="match status" value="1"/>
</dbReference>
<dbReference type="PANTHER" id="PTHR43585">
    <property type="entry name" value="FUMIPYRROLE BIOSYNTHESIS PROTEIN C"/>
    <property type="match status" value="1"/>
</dbReference>
<evidence type="ECO:0000313" key="7">
    <source>
        <dbReference type="Proteomes" id="UP000030008"/>
    </source>
</evidence>
<dbReference type="GO" id="GO:0016874">
    <property type="term" value="F:ligase activity"/>
    <property type="evidence" value="ECO:0007669"/>
    <property type="project" value="UniProtKB-KW"/>
</dbReference>
<evidence type="ECO:0000259" key="5">
    <source>
        <dbReference type="PROSITE" id="PS50975"/>
    </source>
</evidence>
<dbReference type="EMBL" id="JQIF01000006">
    <property type="protein sequence ID" value="KGJ54885.1"/>
    <property type="molecule type" value="Genomic_DNA"/>
</dbReference>
<dbReference type="PANTHER" id="PTHR43585:SF2">
    <property type="entry name" value="ATP-GRASP ENZYME FSQD"/>
    <property type="match status" value="1"/>
</dbReference>
<proteinExistence type="predicted"/>
<protein>
    <recommendedName>
        <fullName evidence="5">ATP-grasp domain-containing protein</fullName>
    </recommendedName>
</protein>
<gene>
    <name evidence="6" type="ORF">CIAN88_01335</name>
</gene>
<dbReference type="RefSeq" id="WP_044903506.1">
    <property type="nucleotide sequence ID" value="NZ_JQIF01000006.1"/>
</dbReference>
<dbReference type="GO" id="GO:0046872">
    <property type="term" value="F:metal ion binding"/>
    <property type="evidence" value="ECO:0007669"/>
    <property type="project" value="InterPro"/>
</dbReference>
<dbReference type="PROSITE" id="PS50975">
    <property type="entry name" value="ATP_GRASP"/>
    <property type="match status" value="1"/>
</dbReference>
<dbReference type="InterPro" id="IPR052032">
    <property type="entry name" value="ATP-dep_AA_Ligase"/>
</dbReference>
<evidence type="ECO:0000256" key="1">
    <source>
        <dbReference type="ARBA" id="ARBA00022598"/>
    </source>
</evidence>
<dbReference type="InterPro" id="IPR011761">
    <property type="entry name" value="ATP-grasp"/>
</dbReference>
<evidence type="ECO:0000256" key="3">
    <source>
        <dbReference type="ARBA" id="ARBA00022840"/>
    </source>
</evidence>
<dbReference type="GO" id="GO:0005524">
    <property type="term" value="F:ATP binding"/>
    <property type="evidence" value="ECO:0007669"/>
    <property type="project" value="UniProtKB-UniRule"/>
</dbReference>
<feature type="domain" description="ATP-grasp" evidence="5">
    <location>
        <begin position="108"/>
        <end position="299"/>
    </location>
</feature>
<dbReference type="InterPro" id="IPR013815">
    <property type="entry name" value="ATP_grasp_subdomain_1"/>
</dbReference>
<dbReference type="Pfam" id="PF13535">
    <property type="entry name" value="ATP-grasp_4"/>
    <property type="match status" value="1"/>
</dbReference>
<dbReference type="SUPFAM" id="SSF56059">
    <property type="entry name" value="Glutathione synthetase ATP-binding domain-like"/>
    <property type="match status" value="1"/>
</dbReference>
<reference evidence="6 7" key="1">
    <citation type="submission" date="2014-08" db="EMBL/GenBank/DDBJ databases">
        <title>Clostridium innocuum, an unnegligible vancomycin-resistant pathogen causing extra-intestinal infections.</title>
        <authorList>
            <person name="Feng Y."/>
            <person name="Chiu C.-H."/>
        </authorList>
    </citation>
    <scope>NUCLEOTIDE SEQUENCE [LARGE SCALE GENOMIC DNA]</scope>
    <source>
        <strain evidence="6 7">AN88</strain>
    </source>
</reference>
<dbReference type="Gene3D" id="3.30.1490.20">
    <property type="entry name" value="ATP-grasp fold, A domain"/>
    <property type="match status" value="1"/>
</dbReference>
<evidence type="ECO:0000256" key="4">
    <source>
        <dbReference type="PROSITE-ProRule" id="PRU00409"/>
    </source>
</evidence>
<name>A0A099IB76_CLOIN</name>
<dbReference type="Gene3D" id="3.30.470.20">
    <property type="entry name" value="ATP-grasp fold, B domain"/>
    <property type="match status" value="1"/>
</dbReference>
<dbReference type="Proteomes" id="UP000030008">
    <property type="component" value="Unassembled WGS sequence"/>
</dbReference>
<sequence>MKKVLILGVGNAQIDAIEYFKEKGYEVHGCSYSHGDNGEKYLDRFALINIVDIEGIKQYINKENIDIVYSVGSDLAMPSVSKAAEDLGLKHFVSSETARICNTKNELRQYLGENFEGNIPFQVISSQDDAILLEYPFIMKPVDSQGQRGVYKINNYSEFKEKISSSLSFSKSGKVIIEEFIDGDEISVNTFSVNGKIIFNIISDRIVWNEFPGGIIHKHVIPSKYGIGEVKKKIENLVERVLNKLSIDDGPAYFQIKIKNGSEPILVEVTPRLDGCHMWKLIKYYCNVNLLDMSIKHLLGELDKQGIIEINPKKESVVLEFMCQPTGSNVSRDNFNISWSDYHRWYYKNGEVVKKMNGYMEKCGYEIGEYL</sequence>
<keyword evidence="1" id="KW-0436">Ligase</keyword>
<dbReference type="AlphaFoldDB" id="A0A099IB76"/>
<evidence type="ECO:0000256" key="2">
    <source>
        <dbReference type="ARBA" id="ARBA00022741"/>
    </source>
</evidence>
<keyword evidence="2 4" id="KW-0547">Nucleotide-binding</keyword>
<evidence type="ECO:0000313" key="6">
    <source>
        <dbReference type="EMBL" id="KGJ54885.1"/>
    </source>
</evidence>